<sequence>MKIYLLLIATLSMTFHAYGQTLFTSKNLNISFISDTPLESIRAQTTSAIAVLNLEKKEIAFEVPVSSFEFDLPLMHDHFNDLYLESDRFPKATFHGQFNSEIDFMKNGVYPITAEGKLYIKGISKSRTIQGFITINNGMISFSSTFSVNCKDHNIKISKMVSDKIANTIDVSVKGEFSAYLATK</sequence>
<comment type="caution">
    <text evidence="3">The sequence shown here is derived from an EMBL/GenBank/DDBJ whole genome shotgun (WGS) entry which is preliminary data.</text>
</comment>
<dbReference type="Pfam" id="PF04264">
    <property type="entry name" value="YceI"/>
    <property type="match status" value="1"/>
</dbReference>
<keyword evidence="4" id="KW-1185">Reference proteome</keyword>
<reference evidence="3 4" key="1">
    <citation type="submission" date="2018-01" db="EMBL/GenBank/DDBJ databases">
        <authorList>
            <person name="Gaut B.S."/>
            <person name="Morton B.R."/>
            <person name="Clegg M.T."/>
            <person name="Duvall M.R."/>
        </authorList>
    </citation>
    <scope>NUCLEOTIDE SEQUENCE [LARGE SCALE GENOMIC DNA]</scope>
    <source>
        <strain evidence="3 4">HR-AV</strain>
    </source>
</reference>
<dbReference type="Proteomes" id="UP000236893">
    <property type="component" value="Unassembled WGS sequence"/>
</dbReference>
<evidence type="ECO:0000313" key="3">
    <source>
        <dbReference type="EMBL" id="POY36382.1"/>
    </source>
</evidence>
<feature type="signal peptide" evidence="1">
    <location>
        <begin position="1"/>
        <end position="17"/>
    </location>
</feature>
<evidence type="ECO:0000313" key="4">
    <source>
        <dbReference type="Proteomes" id="UP000236893"/>
    </source>
</evidence>
<accession>A0A2S5A287</accession>
<dbReference type="AlphaFoldDB" id="A0A2S5A287"/>
<evidence type="ECO:0000256" key="1">
    <source>
        <dbReference type="SAM" id="SignalP"/>
    </source>
</evidence>
<proteinExistence type="predicted"/>
<protein>
    <submittedName>
        <fullName evidence="3">YceI family protein</fullName>
    </submittedName>
</protein>
<evidence type="ECO:0000259" key="2">
    <source>
        <dbReference type="Pfam" id="PF04264"/>
    </source>
</evidence>
<organism evidence="3 4">
    <name type="scientific">Solitalea longa</name>
    <dbReference type="NCBI Taxonomy" id="2079460"/>
    <lineage>
        <taxon>Bacteria</taxon>
        <taxon>Pseudomonadati</taxon>
        <taxon>Bacteroidota</taxon>
        <taxon>Sphingobacteriia</taxon>
        <taxon>Sphingobacteriales</taxon>
        <taxon>Sphingobacteriaceae</taxon>
        <taxon>Solitalea</taxon>
    </lineage>
</organism>
<dbReference type="OrthoDB" id="116832at2"/>
<dbReference type="EMBL" id="PQVF01000007">
    <property type="protein sequence ID" value="POY36382.1"/>
    <property type="molecule type" value="Genomic_DNA"/>
</dbReference>
<dbReference type="Gene3D" id="2.40.128.110">
    <property type="entry name" value="Lipid/polyisoprenoid-binding, YceI-like"/>
    <property type="match status" value="1"/>
</dbReference>
<dbReference type="InterPro" id="IPR007372">
    <property type="entry name" value="Lipid/polyisoprenoid-bd_YceI"/>
</dbReference>
<gene>
    <name evidence="3" type="ORF">C3K47_11585</name>
</gene>
<dbReference type="RefSeq" id="WP_103789300.1">
    <property type="nucleotide sequence ID" value="NZ_PQVF01000007.1"/>
</dbReference>
<dbReference type="SUPFAM" id="SSF101874">
    <property type="entry name" value="YceI-like"/>
    <property type="match status" value="1"/>
</dbReference>
<feature type="chain" id="PRO_5015440964" evidence="1">
    <location>
        <begin position="18"/>
        <end position="184"/>
    </location>
</feature>
<dbReference type="InterPro" id="IPR036761">
    <property type="entry name" value="TTHA0802/YceI-like_sf"/>
</dbReference>
<keyword evidence="1" id="KW-0732">Signal</keyword>
<feature type="domain" description="Lipid/polyisoprenoid-binding YceI-like" evidence="2">
    <location>
        <begin position="51"/>
        <end position="177"/>
    </location>
</feature>
<name>A0A2S5A287_9SPHI</name>